<sequence>MKRNRHTEVQIISILKANERGVSIAELACQNGVTEQTLYRLEGQVQRHGGFGGQAPARVESRERPTQEAVGRKRPRQCRAQGDRLGKVVTPQAKRRAVQHLVTGGWLSQRGACRLLGLARSVARYQAIPRDDAPLWARLQALATSYPRYGYLLLHALLCQEGHAMEDPLQSCQTVQLTGLFTTGSVCRVVR</sequence>
<dbReference type="AlphaFoldDB" id="A0A4V3GSP5"/>
<dbReference type="GO" id="GO:0006313">
    <property type="term" value="P:DNA transposition"/>
    <property type="evidence" value="ECO:0007669"/>
    <property type="project" value="InterPro"/>
</dbReference>
<dbReference type="PANTHER" id="PTHR47515">
    <property type="entry name" value="LOW CALCIUM RESPONSE LOCUS PROTEIN T"/>
    <property type="match status" value="1"/>
</dbReference>
<organism evidence="2 3">
    <name type="scientific">Modicisalibacter xianhensis</name>
    <dbReference type="NCBI Taxonomy" id="442341"/>
    <lineage>
        <taxon>Bacteria</taxon>
        <taxon>Pseudomonadati</taxon>
        <taxon>Pseudomonadota</taxon>
        <taxon>Gammaproteobacteria</taxon>
        <taxon>Oceanospirillales</taxon>
        <taxon>Halomonadaceae</taxon>
        <taxon>Modicisalibacter</taxon>
    </lineage>
</organism>
<evidence type="ECO:0000256" key="1">
    <source>
        <dbReference type="SAM" id="MobiDB-lite"/>
    </source>
</evidence>
<evidence type="ECO:0000313" key="3">
    <source>
        <dbReference type="Proteomes" id="UP000294489"/>
    </source>
</evidence>
<dbReference type="GO" id="GO:0003677">
    <property type="term" value="F:DNA binding"/>
    <property type="evidence" value="ECO:0007669"/>
    <property type="project" value="InterPro"/>
</dbReference>
<evidence type="ECO:0000313" key="2">
    <source>
        <dbReference type="EMBL" id="TDX23693.1"/>
    </source>
</evidence>
<gene>
    <name evidence="2" type="ORF">DFO67_12410</name>
</gene>
<dbReference type="Pfam" id="PF01527">
    <property type="entry name" value="HTH_Tnp_1"/>
    <property type="match status" value="1"/>
</dbReference>
<proteinExistence type="predicted"/>
<dbReference type="PANTHER" id="PTHR47515:SF1">
    <property type="entry name" value="BLR2054 PROTEIN"/>
    <property type="match status" value="1"/>
</dbReference>
<accession>A0A4V3GSP5</accession>
<dbReference type="GO" id="GO:0004803">
    <property type="term" value="F:transposase activity"/>
    <property type="evidence" value="ECO:0007669"/>
    <property type="project" value="InterPro"/>
</dbReference>
<dbReference type="Proteomes" id="UP000294489">
    <property type="component" value="Unassembled WGS sequence"/>
</dbReference>
<protein>
    <submittedName>
        <fullName evidence="2">Transposase</fullName>
    </submittedName>
</protein>
<reference evidence="2 3" key="1">
    <citation type="submission" date="2019-03" db="EMBL/GenBank/DDBJ databases">
        <title>Freshwater and sediment microbial communities from various areas in North America, analyzing microbe dynamics in response to fracking.</title>
        <authorList>
            <person name="Lamendella R."/>
        </authorList>
    </citation>
    <scope>NUCLEOTIDE SEQUENCE [LARGE SCALE GENOMIC DNA]</scope>
    <source>
        <strain evidence="2 3">6_TX</strain>
    </source>
</reference>
<dbReference type="InterPro" id="IPR002514">
    <property type="entry name" value="Transposase_8"/>
</dbReference>
<dbReference type="RefSeq" id="WP_422730879.1">
    <property type="nucleotide sequence ID" value="NZ_SOEC01000024.1"/>
</dbReference>
<comment type="caution">
    <text evidence="2">The sequence shown here is derived from an EMBL/GenBank/DDBJ whole genome shotgun (WGS) entry which is preliminary data.</text>
</comment>
<feature type="region of interest" description="Disordered" evidence="1">
    <location>
        <begin position="50"/>
        <end position="77"/>
    </location>
</feature>
<dbReference type="EMBL" id="SOEC01000024">
    <property type="protein sequence ID" value="TDX23693.1"/>
    <property type="molecule type" value="Genomic_DNA"/>
</dbReference>
<name>A0A4V3GSP5_9GAMM</name>